<evidence type="ECO:0000313" key="2">
    <source>
        <dbReference type="EMBL" id="CAF9929910.1"/>
    </source>
</evidence>
<dbReference type="Proteomes" id="UP000664521">
    <property type="component" value="Unassembled WGS sequence"/>
</dbReference>
<dbReference type="GO" id="GO:0030572">
    <property type="term" value="F:phosphatidyltransferase activity"/>
    <property type="evidence" value="ECO:0007669"/>
    <property type="project" value="UniProtKB-ARBA"/>
</dbReference>
<gene>
    <name evidence="2" type="ORF">HETSPECPRED_007496</name>
</gene>
<feature type="domain" description="PLD phosphodiesterase" evidence="1">
    <location>
        <begin position="164"/>
        <end position="191"/>
    </location>
</feature>
<dbReference type="InterPro" id="IPR025202">
    <property type="entry name" value="PLD-like_dom"/>
</dbReference>
<dbReference type="PANTHER" id="PTHR21248">
    <property type="entry name" value="CARDIOLIPIN SYNTHASE"/>
    <property type="match status" value="1"/>
</dbReference>
<protein>
    <recommendedName>
        <fullName evidence="1">PLD phosphodiesterase domain-containing protein</fullName>
    </recommendedName>
</protein>
<dbReference type="Gene3D" id="3.30.870.10">
    <property type="entry name" value="Endonuclease Chain A"/>
    <property type="match status" value="2"/>
</dbReference>
<dbReference type="Pfam" id="PF13091">
    <property type="entry name" value="PLDc_2"/>
    <property type="match status" value="1"/>
</dbReference>
<reference evidence="2" key="1">
    <citation type="submission" date="2021-03" db="EMBL/GenBank/DDBJ databases">
        <authorList>
            <person name="Tagirdzhanova G."/>
        </authorList>
    </citation>
    <scope>NUCLEOTIDE SEQUENCE</scope>
</reference>
<dbReference type="SUPFAM" id="SSF56024">
    <property type="entry name" value="Phospholipase D/nuclease"/>
    <property type="match status" value="2"/>
</dbReference>
<sequence>MEALRPSGSSATNWVDKLLTPDGSYENRFHFWGKEPATLSTTAIVEDFTTGTGEAVFTDAIVPLILSAQSEVILVTCFWACSPSLTKLSAALIELSRRSLAEGLPRIRVRLCFSSRSLLQKLLHSTNCGGEKYPPSAWASKLGLPPPEQLQGLELQVKSLFFLPFSVLHPKFVIVDRRVALLPSCNVSWETWLECCLQISGPVVSKLRRFWTETWEEDNPAQSSELEEEWEETRPSSLVLTSLLPSPQHQNPHFRPLFLKATPPPLTPLNVYLFHNLKAAKTSIDITTPNLTCKPVLSALIDALERGVDVNIFTCRRMMMVEQLVTAGTITEFCVWRLVRRYKTLSRRIDHTHVSASPKKASGTTRDVEQGQRAIGRLNIQYFNATAERPEAKCHIKCTVIDESIVILGSGNMDRASWYTSQELGIALEGKGIARRIMQDLSSAKEGLFDHCYYAG</sequence>
<evidence type="ECO:0000259" key="1">
    <source>
        <dbReference type="PROSITE" id="PS50035"/>
    </source>
</evidence>
<dbReference type="PANTHER" id="PTHR21248:SF11">
    <property type="entry name" value="PLD PHOSPHODIESTERASE DOMAIN-CONTAINING PROTEIN"/>
    <property type="match status" value="1"/>
</dbReference>
<accession>A0A8H3FTW7</accession>
<evidence type="ECO:0000313" key="3">
    <source>
        <dbReference type="Proteomes" id="UP000664521"/>
    </source>
</evidence>
<name>A0A8H3FTW7_9LECA</name>
<dbReference type="PROSITE" id="PS50035">
    <property type="entry name" value="PLD"/>
    <property type="match status" value="2"/>
</dbReference>
<organism evidence="2 3">
    <name type="scientific">Heterodermia speciosa</name>
    <dbReference type="NCBI Taxonomy" id="116794"/>
    <lineage>
        <taxon>Eukaryota</taxon>
        <taxon>Fungi</taxon>
        <taxon>Dikarya</taxon>
        <taxon>Ascomycota</taxon>
        <taxon>Pezizomycotina</taxon>
        <taxon>Lecanoromycetes</taxon>
        <taxon>OSLEUM clade</taxon>
        <taxon>Lecanoromycetidae</taxon>
        <taxon>Caliciales</taxon>
        <taxon>Physciaceae</taxon>
        <taxon>Heterodermia</taxon>
    </lineage>
</organism>
<comment type="caution">
    <text evidence="2">The sequence shown here is derived from an EMBL/GenBank/DDBJ whole genome shotgun (WGS) entry which is preliminary data.</text>
</comment>
<dbReference type="InterPro" id="IPR001736">
    <property type="entry name" value="PLipase_D/transphosphatidylase"/>
</dbReference>
<keyword evidence="3" id="KW-1185">Reference proteome</keyword>
<dbReference type="AlphaFoldDB" id="A0A8H3FTW7"/>
<dbReference type="EMBL" id="CAJPDS010000053">
    <property type="protein sequence ID" value="CAF9929910.1"/>
    <property type="molecule type" value="Genomic_DNA"/>
</dbReference>
<proteinExistence type="predicted"/>
<dbReference type="GO" id="GO:0032049">
    <property type="term" value="P:cardiolipin biosynthetic process"/>
    <property type="evidence" value="ECO:0007669"/>
    <property type="project" value="UniProtKB-ARBA"/>
</dbReference>
<feature type="domain" description="PLD phosphodiesterase" evidence="1">
    <location>
        <begin position="395"/>
        <end position="417"/>
    </location>
</feature>
<dbReference type="OrthoDB" id="9997422at2759"/>
<dbReference type="CDD" id="cd00138">
    <property type="entry name" value="PLDc_SF"/>
    <property type="match status" value="1"/>
</dbReference>